<keyword evidence="5" id="KW-0902">Two-component regulatory system</keyword>
<evidence type="ECO:0000313" key="9">
    <source>
        <dbReference type="Proteomes" id="UP001143486"/>
    </source>
</evidence>
<dbReference type="CDD" id="cd16917">
    <property type="entry name" value="HATPase_UhpB-NarQ-NarX-like"/>
    <property type="match status" value="1"/>
</dbReference>
<feature type="transmembrane region" description="Helical" evidence="6">
    <location>
        <begin position="273"/>
        <end position="296"/>
    </location>
</feature>
<reference evidence="8" key="2">
    <citation type="submission" date="2023-01" db="EMBL/GenBank/DDBJ databases">
        <authorList>
            <person name="Sun Q."/>
            <person name="Evtushenko L."/>
        </authorList>
    </citation>
    <scope>NUCLEOTIDE SEQUENCE</scope>
    <source>
        <strain evidence="8">VKM B-1513</strain>
    </source>
</reference>
<comment type="catalytic activity">
    <reaction evidence="1">
        <text>ATP + protein L-histidine = ADP + protein N-phospho-L-histidine.</text>
        <dbReference type="EC" id="2.7.13.3"/>
    </reaction>
</comment>
<dbReference type="AlphaFoldDB" id="A0A9W6MMM2"/>
<keyword evidence="9" id="KW-1185">Reference proteome</keyword>
<dbReference type="EC" id="2.7.13.3" evidence="2"/>
<dbReference type="Gene3D" id="3.30.565.10">
    <property type="entry name" value="Histidine kinase-like ATPase, C-terminal domain"/>
    <property type="match status" value="1"/>
</dbReference>
<feature type="transmembrane region" description="Helical" evidence="6">
    <location>
        <begin position="12"/>
        <end position="32"/>
    </location>
</feature>
<reference evidence="8" key="1">
    <citation type="journal article" date="2014" name="Int. J. Syst. Evol. Microbiol.">
        <title>Complete genome sequence of Corynebacterium casei LMG S-19264T (=DSM 44701T), isolated from a smear-ripened cheese.</title>
        <authorList>
            <consortium name="US DOE Joint Genome Institute (JGI-PGF)"/>
            <person name="Walter F."/>
            <person name="Albersmeier A."/>
            <person name="Kalinowski J."/>
            <person name="Ruckert C."/>
        </authorList>
    </citation>
    <scope>NUCLEOTIDE SEQUENCE</scope>
    <source>
        <strain evidence="8">VKM B-1513</strain>
    </source>
</reference>
<dbReference type="Gene3D" id="1.20.5.1930">
    <property type="match status" value="1"/>
</dbReference>
<dbReference type="GO" id="GO:0000160">
    <property type="term" value="P:phosphorelay signal transduction system"/>
    <property type="evidence" value="ECO:0007669"/>
    <property type="project" value="UniProtKB-KW"/>
</dbReference>
<evidence type="ECO:0000259" key="7">
    <source>
        <dbReference type="PROSITE" id="PS50109"/>
    </source>
</evidence>
<dbReference type="SUPFAM" id="SSF55874">
    <property type="entry name" value="ATPase domain of HSP90 chaperone/DNA topoisomerase II/histidine kinase"/>
    <property type="match status" value="1"/>
</dbReference>
<dbReference type="PROSITE" id="PS50109">
    <property type="entry name" value="HIS_KIN"/>
    <property type="match status" value="1"/>
</dbReference>
<keyword evidence="3" id="KW-0808">Transferase</keyword>
<sequence length="628" mass="67617">MPTSHTRLTPNTRLAALLVAGLAASLVVIWAALRPAIPGDPLRPVTGLSHVFWIQIVIGFGSLAISGWVWALKPADTATRLFVLSGIATMCFTYAPAPLRESTAPVPDTVFLALVGLNGVGASLFGIAMTALFICYPGRLPYRRVLAIGSAAFFGLWTVIGLAGALQGRDEPIYNIHLLTTAEMLTICLAVAAQIAVTGRDPKARAVAIWFGLAVLFGAGGFITMTAIPGVLGIPAPLDSHYSFAFFLLIYIGVAAGLQRFRLFELGDWAYRILFYAAGAVLLVAIDAVLVSLIAIDPGPAFGVSLLATALAYLPLRDVIGRRILPRPGLKQDELFLAVVDTAFGASGRSRHHRWRSLLDRLFAPLEIAEADSAVDQPEIREEGVEMRLPSTPGHPALILRHPWRGRALFSPAHLATARQLIELMAHAEESRRSYDRGVAEERSRIARDMHDNIGAQLLGALHSSDHDRKDLMIRETLTDLRDIINNAATPGLDLDETLADLRVETAERLGAVGIELVWENDIGETPDLSTPATHALRSIIREAVSNTIRHSGATRLSVQLGREAGRARLVIADNGHGFDRKRVSAGNGLSNIESRSETLGGQMTCDSSPGGTRIEIRFPLKQPGVPA</sequence>
<organism evidence="8 9">
    <name type="scientific">Maricaulis virginensis</name>
    <dbReference type="NCBI Taxonomy" id="144022"/>
    <lineage>
        <taxon>Bacteria</taxon>
        <taxon>Pseudomonadati</taxon>
        <taxon>Pseudomonadota</taxon>
        <taxon>Alphaproteobacteria</taxon>
        <taxon>Maricaulales</taxon>
        <taxon>Maricaulaceae</taxon>
        <taxon>Maricaulis</taxon>
    </lineage>
</organism>
<evidence type="ECO:0000256" key="5">
    <source>
        <dbReference type="ARBA" id="ARBA00023012"/>
    </source>
</evidence>
<keyword evidence="6" id="KW-1133">Transmembrane helix</keyword>
<gene>
    <name evidence="8" type="ORF">GCM10017621_11630</name>
</gene>
<feature type="transmembrane region" description="Helical" evidence="6">
    <location>
        <begin position="52"/>
        <end position="71"/>
    </location>
</feature>
<keyword evidence="6" id="KW-0472">Membrane</keyword>
<dbReference type="PANTHER" id="PTHR24421:SF10">
    <property type="entry name" value="NITRATE_NITRITE SENSOR PROTEIN NARQ"/>
    <property type="match status" value="1"/>
</dbReference>
<dbReference type="Pfam" id="PF02518">
    <property type="entry name" value="HATPase_c"/>
    <property type="match status" value="1"/>
</dbReference>
<dbReference type="GO" id="GO:0004673">
    <property type="term" value="F:protein histidine kinase activity"/>
    <property type="evidence" value="ECO:0007669"/>
    <property type="project" value="UniProtKB-EC"/>
</dbReference>
<feature type="domain" description="Histidine kinase" evidence="7">
    <location>
        <begin position="445"/>
        <end position="623"/>
    </location>
</feature>
<dbReference type="InterPro" id="IPR036890">
    <property type="entry name" value="HATPase_C_sf"/>
</dbReference>
<dbReference type="SMART" id="SM00387">
    <property type="entry name" value="HATPase_c"/>
    <property type="match status" value="1"/>
</dbReference>
<name>A0A9W6MMM2_9PROT</name>
<protein>
    <recommendedName>
        <fullName evidence="2">histidine kinase</fullName>
        <ecNumber evidence="2">2.7.13.3</ecNumber>
    </recommendedName>
</protein>
<evidence type="ECO:0000313" key="8">
    <source>
        <dbReference type="EMBL" id="GLK51655.1"/>
    </source>
</evidence>
<dbReference type="RefSeq" id="WP_271186033.1">
    <property type="nucleotide sequence ID" value="NZ_BSFE01000002.1"/>
</dbReference>
<evidence type="ECO:0000256" key="2">
    <source>
        <dbReference type="ARBA" id="ARBA00012438"/>
    </source>
</evidence>
<evidence type="ECO:0000256" key="3">
    <source>
        <dbReference type="ARBA" id="ARBA00022679"/>
    </source>
</evidence>
<feature type="transmembrane region" description="Helical" evidence="6">
    <location>
        <begin position="78"/>
        <end position="97"/>
    </location>
</feature>
<comment type="caution">
    <text evidence="8">The sequence shown here is derived from an EMBL/GenBank/DDBJ whole genome shotgun (WGS) entry which is preliminary data.</text>
</comment>
<dbReference type="InterPro" id="IPR005467">
    <property type="entry name" value="His_kinase_dom"/>
</dbReference>
<evidence type="ECO:0000256" key="4">
    <source>
        <dbReference type="ARBA" id="ARBA00022777"/>
    </source>
</evidence>
<dbReference type="PANTHER" id="PTHR24421">
    <property type="entry name" value="NITRATE/NITRITE SENSOR PROTEIN NARX-RELATED"/>
    <property type="match status" value="1"/>
</dbReference>
<dbReference type="Proteomes" id="UP001143486">
    <property type="component" value="Unassembled WGS sequence"/>
</dbReference>
<feature type="transmembrane region" description="Helical" evidence="6">
    <location>
        <begin position="145"/>
        <end position="166"/>
    </location>
</feature>
<feature type="transmembrane region" description="Helical" evidence="6">
    <location>
        <begin position="242"/>
        <end position="261"/>
    </location>
</feature>
<evidence type="ECO:0000256" key="6">
    <source>
        <dbReference type="SAM" id="Phobius"/>
    </source>
</evidence>
<evidence type="ECO:0000256" key="1">
    <source>
        <dbReference type="ARBA" id="ARBA00000085"/>
    </source>
</evidence>
<keyword evidence="6" id="KW-0812">Transmembrane</keyword>
<keyword evidence="4" id="KW-0418">Kinase</keyword>
<dbReference type="InterPro" id="IPR003594">
    <property type="entry name" value="HATPase_dom"/>
</dbReference>
<feature type="transmembrane region" description="Helical" evidence="6">
    <location>
        <begin position="178"/>
        <end position="197"/>
    </location>
</feature>
<feature type="transmembrane region" description="Helical" evidence="6">
    <location>
        <begin position="109"/>
        <end position="133"/>
    </location>
</feature>
<feature type="transmembrane region" description="Helical" evidence="6">
    <location>
        <begin position="209"/>
        <end position="236"/>
    </location>
</feature>
<dbReference type="InterPro" id="IPR050482">
    <property type="entry name" value="Sensor_HK_TwoCompSys"/>
</dbReference>
<proteinExistence type="predicted"/>
<dbReference type="EMBL" id="BSFE01000002">
    <property type="protein sequence ID" value="GLK51655.1"/>
    <property type="molecule type" value="Genomic_DNA"/>
</dbReference>
<accession>A0A9W6MMM2</accession>